<gene>
    <name evidence="2" type="ORF">CCAE0312_LOCUS277</name>
    <name evidence="3" type="ORF">CCAE0312_LOCUS279</name>
</gene>
<protein>
    <submittedName>
        <fullName evidence="2">Uncharacterized protein</fullName>
    </submittedName>
</protein>
<keyword evidence="1" id="KW-1133">Transmembrane helix</keyword>
<reference evidence="2" key="1">
    <citation type="submission" date="2021-01" db="EMBL/GenBank/DDBJ databases">
        <authorList>
            <person name="Corre E."/>
            <person name="Pelletier E."/>
            <person name="Niang G."/>
            <person name="Scheremetjew M."/>
            <person name="Finn R."/>
            <person name="Kale V."/>
            <person name="Holt S."/>
            <person name="Cochrane G."/>
            <person name="Meng A."/>
            <person name="Brown T."/>
            <person name="Cohen L."/>
        </authorList>
    </citation>
    <scope>NUCLEOTIDE SEQUENCE</scope>
    <source>
        <strain evidence="2">SAG 36.94</strain>
    </source>
</reference>
<organism evidence="2">
    <name type="scientific">Compsopogon caeruleus</name>
    <dbReference type="NCBI Taxonomy" id="31354"/>
    <lineage>
        <taxon>Eukaryota</taxon>
        <taxon>Rhodophyta</taxon>
        <taxon>Compsopogonophyceae</taxon>
        <taxon>Compsopogonales</taxon>
        <taxon>Compsopogonaceae</taxon>
        <taxon>Compsopogon</taxon>
    </lineage>
</organism>
<accession>A0A6T6AEN3</accession>
<sequence length="488" mass="52768">MVKEGFSGAATPVYDGIDVIGKWKSCVDSGDSSSCFLMGSATDRAYFGVEVIAGLMEEYSMGLPPRVEVDHMTGPVKATVADFESPGTTVDVVGDAQANAVGWFLVIVDCRTASDSTARVMVTLEVKELANITFAWLKLCGSGPHPAVEMGIFVDGDHDGIPLTGSRYEGSVPVEEEDFGGSPVYLMLQYPSLYLEFLRPVILVNDPRILTAALRGFVDGGVISYRQGVTVFVSYTCNANGTTNLSITVPIPPFEPLHGTWQKKCTKTPWKGLPQALQIELVNPLRTVVYQSRSVSEEFQASSSVRSGLWRVAPAEKTTTFRVTNVGSDVYLIRPPMAHAVNPRMVHTTVYNEGIMASATSSNILATASTLNVTTAEALASRASLDITVRTICLKAGTTSILLSILADGHNPIEVQFEKECLNPRIRRHRAFLTAGRILWLVYLGALILLGIAVARAARQRGPVSFTSKQSTHNPPMSRLVTPVIDRV</sequence>
<dbReference type="AlphaFoldDB" id="A0A6T6AEN3"/>
<name>A0A6T6AEN3_9RHOD</name>
<feature type="transmembrane region" description="Helical" evidence="1">
    <location>
        <begin position="438"/>
        <end position="458"/>
    </location>
</feature>
<dbReference type="EMBL" id="HBGH01000553">
    <property type="protein sequence ID" value="CAD9221274.1"/>
    <property type="molecule type" value="Transcribed_RNA"/>
</dbReference>
<keyword evidence="1" id="KW-0472">Membrane</keyword>
<keyword evidence="1" id="KW-0812">Transmembrane</keyword>
<evidence type="ECO:0000256" key="1">
    <source>
        <dbReference type="SAM" id="Phobius"/>
    </source>
</evidence>
<evidence type="ECO:0000313" key="2">
    <source>
        <dbReference type="EMBL" id="CAD9221264.1"/>
    </source>
</evidence>
<dbReference type="EMBL" id="HBGH01000551">
    <property type="protein sequence ID" value="CAD9221264.1"/>
    <property type="molecule type" value="Transcribed_RNA"/>
</dbReference>
<proteinExistence type="predicted"/>
<evidence type="ECO:0000313" key="3">
    <source>
        <dbReference type="EMBL" id="CAD9221274.1"/>
    </source>
</evidence>